<evidence type="ECO:0000256" key="5">
    <source>
        <dbReference type="ARBA" id="ARBA00022840"/>
    </source>
</evidence>
<keyword evidence="4 10" id="KW-0347">Helicase</keyword>
<accession>A0A4R4J330</accession>
<comment type="catalytic activity">
    <reaction evidence="9">
        <text>ATP + H2O = ADP + phosphate + H(+)</text>
        <dbReference type="Rhea" id="RHEA:13065"/>
        <dbReference type="ChEBI" id="CHEBI:15377"/>
        <dbReference type="ChEBI" id="CHEBI:15378"/>
        <dbReference type="ChEBI" id="CHEBI:30616"/>
        <dbReference type="ChEBI" id="CHEBI:43474"/>
        <dbReference type="ChEBI" id="CHEBI:456216"/>
        <dbReference type="EC" id="5.6.2.4"/>
    </reaction>
</comment>
<dbReference type="Proteomes" id="UP000295550">
    <property type="component" value="Unassembled WGS sequence"/>
</dbReference>
<evidence type="ECO:0000256" key="3">
    <source>
        <dbReference type="ARBA" id="ARBA00022801"/>
    </source>
</evidence>
<dbReference type="GO" id="GO:0043138">
    <property type="term" value="F:3'-5' DNA helicase activity"/>
    <property type="evidence" value="ECO:0007669"/>
    <property type="project" value="UniProtKB-EC"/>
</dbReference>
<feature type="binding site" evidence="10">
    <location>
        <begin position="23"/>
        <end position="30"/>
    </location>
    <ligand>
        <name>ATP</name>
        <dbReference type="ChEBI" id="CHEBI:30616"/>
    </ligand>
</feature>
<dbReference type="Gene3D" id="1.10.10.160">
    <property type="match status" value="1"/>
</dbReference>
<evidence type="ECO:0000256" key="4">
    <source>
        <dbReference type="ARBA" id="ARBA00022806"/>
    </source>
</evidence>
<feature type="domain" description="UvrD-like helicase ATP-binding" evidence="11">
    <location>
        <begin position="2"/>
        <end position="291"/>
    </location>
</feature>
<dbReference type="SUPFAM" id="SSF52540">
    <property type="entry name" value="P-loop containing nucleoside triphosphate hydrolases"/>
    <property type="match status" value="1"/>
</dbReference>
<comment type="similarity">
    <text evidence="1">Belongs to the helicase family. UvrD subfamily.</text>
</comment>
<dbReference type="RefSeq" id="WP_132347032.1">
    <property type="nucleotide sequence ID" value="NZ_CAWOLF010000019.1"/>
</dbReference>
<dbReference type="EMBL" id="PUJX01000019">
    <property type="protein sequence ID" value="TDB47903.1"/>
    <property type="molecule type" value="Genomic_DNA"/>
</dbReference>
<evidence type="ECO:0000256" key="6">
    <source>
        <dbReference type="ARBA" id="ARBA00023235"/>
    </source>
</evidence>
<dbReference type="GO" id="GO:0005524">
    <property type="term" value="F:ATP binding"/>
    <property type="evidence" value="ECO:0007669"/>
    <property type="project" value="UniProtKB-UniRule"/>
</dbReference>
<dbReference type="GO" id="GO:0003677">
    <property type="term" value="F:DNA binding"/>
    <property type="evidence" value="ECO:0007669"/>
    <property type="project" value="InterPro"/>
</dbReference>
<comment type="caution">
    <text evidence="13">The sequence shown here is derived from an EMBL/GenBank/DDBJ whole genome shotgun (WGS) entry which is preliminary data.</text>
</comment>
<dbReference type="Pfam" id="PF13361">
    <property type="entry name" value="UvrD_C"/>
    <property type="match status" value="1"/>
</dbReference>
<dbReference type="PROSITE" id="PS51217">
    <property type="entry name" value="UVRD_HELICASE_CTER"/>
    <property type="match status" value="1"/>
</dbReference>
<dbReference type="EC" id="5.6.2.4" evidence="8"/>
<proteinExistence type="inferred from homology"/>
<evidence type="ECO:0000256" key="10">
    <source>
        <dbReference type="PROSITE-ProRule" id="PRU00560"/>
    </source>
</evidence>
<evidence type="ECO:0000259" key="12">
    <source>
        <dbReference type="PROSITE" id="PS51217"/>
    </source>
</evidence>
<reference evidence="13 14" key="1">
    <citation type="journal article" date="2019" name="Int. J. Syst. Evol. Microbiol.">
        <title>Photorhabdus khanii subsp. guanajuatensis subsp. nov., isolated from Heterorhabditis atacamensis, and Photorhabdus luminescens subsp. mexicana subsp. nov., isolated from Heterorhabditis mexicana entomopathogenic nematodes.</title>
        <authorList>
            <person name="Machado R.A.R."/>
            <person name="Bruno P."/>
            <person name="Arce C.C.M."/>
            <person name="Liechti N."/>
            <person name="Kohler A."/>
            <person name="Bernal J."/>
            <person name="Bruggmann R."/>
            <person name="Turlings T.C.J."/>
        </authorList>
    </citation>
    <scope>NUCLEOTIDE SEQUENCE [LARGE SCALE GENOMIC DNA]</scope>
    <source>
        <strain evidence="13 14">MEX47-22</strain>
    </source>
</reference>
<comment type="catalytic activity">
    <reaction evidence="7">
        <text>Couples ATP hydrolysis with the unwinding of duplex DNA by translocating in the 3'-5' direction.</text>
        <dbReference type="EC" id="5.6.2.4"/>
    </reaction>
</comment>
<evidence type="ECO:0000256" key="9">
    <source>
        <dbReference type="ARBA" id="ARBA00048988"/>
    </source>
</evidence>
<dbReference type="CDD" id="cd17932">
    <property type="entry name" value="DEXQc_UvrD"/>
    <property type="match status" value="1"/>
</dbReference>
<name>A0A4R4J330_PHOLU</name>
<evidence type="ECO:0000256" key="7">
    <source>
        <dbReference type="ARBA" id="ARBA00034617"/>
    </source>
</evidence>
<keyword evidence="2 10" id="KW-0547">Nucleotide-binding</keyword>
<dbReference type="PANTHER" id="PTHR11070">
    <property type="entry name" value="UVRD / RECB / PCRA DNA HELICASE FAMILY MEMBER"/>
    <property type="match status" value="1"/>
</dbReference>
<dbReference type="GO" id="GO:0016887">
    <property type="term" value="F:ATP hydrolysis activity"/>
    <property type="evidence" value="ECO:0007669"/>
    <property type="project" value="RHEA"/>
</dbReference>
<evidence type="ECO:0000256" key="8">
    <source>
        <dbReference type="ARBA" id="ARBA00034808"/>
    </source>
</evidence>
<dbReference type="InterPro" id="IPR013986">
    <property type="entry name" value="DExx_box_DNA_helicase_dom_sf"/>
</dbReference>
<gene>
    <name evidence="13" type="ORF">C5468_17600</name>
</gene>
<keyword evidence="3 10" id="KW-0378">Hydrolase</keyword>
<dbReference type="Gene3D" id="1.10.486.10">
    <property type="entry name" value="PCRA, domain 4"/>
    <property type="match status" value="1"/>
</dbReference>
<keyword evidence="6" id="KW-0413">Isomerase</keyword>
<dbReference type="InterPro" id="IPR014016">
    <property type="entry name" value="UvrD-like_ATP-bd"/>
</dbReference>
<feature type="domain" description="UvrD-like helicase C-terminal" evidence="12">
    <location>
        <begin position="286"/>
        <end position="557"/>
    </location>
</feature>
<dbReference type="AlphaFoldDB" id="A0A4R4J330"/>
<protein>
    <recommendedName>
        <fullName evidence="8">DNA 3'-5' helicase</fullName>
        <ecNumber evidence="8">5.6.2.4</ecNumber>
    </recommendedName>
</protein>
<dbReference type="PANTHER" id="PTHR11070:SF30">
    <property type="entry name" value="F-BOX DNA HELICASE 1"/>
    <property type="match status" value="1"/>
</dbReference>
<organism evidence="13 14">
    <name type="scientific">Photorhabdus luminescens subsp. mexicana</name>
    <dbReference type="NCBI Taxonomy" id="2100167"/>
    <lineage>
        <taxon>Bacteria</taxon>
        <taxon>Pseudomonadati</taxon>
        <taxon>Pseudomonadota</taxon>
        <taxon>Gammaproteobacteria</taxon>
        <taxon>Enterobacterales</taxon>
        <taxon>Morganellaceae</taxon>
        <taxon>Photorhabdus</taxon>
    </lineage>
</organism>
<dbReference type="InterPro" id="IPR000212">
    <property type="entry name" value="DNA_helicase_UvrD/REP"/>
</dbReference>
<dbReference type="Gene3D" id="3.40.50.300">
    <property type="entry name" value="P-loop containing nucleotide triphosphate hydrolases"/>
    <property type="match status" value="2"/>
</dbReference>
<evidence type="ECO:0000313" key="14">
    <source>
        <dbReference type="Proteomes" id="UP000295550"/>
    </source>
</evidence>
<evidence type="ECO:0000256" key="1">
    <source>
        <dbReference type="ARBA" id="ARBA00009922"/>
    </source>
</evidence>
<dbReference type="GO" id="GO:0031297">
    <property type="term" value="P:replication fork processing"/>
    <property type="evidence" value="ECO:0007669"/>
    <property type="project" value="TreeGrafter"/>
</dbReference>
<dbReference type="Pfam" id="PF00580">
    <property type="entry name" value="UvrD-helicase"/>
    <property type="match status" value="1"/>
</dbReference>
<evidence type="ECO:0000259" key="11">
    <source>
        <dbReference type="PROSITE" id="PS51198"/>
    </source>
</evidence>
<sequence>MNLSSAQRQIVEAPMDTAIQVLASAGSGKTRVLTERVRHILGKTKKDGVIALTFTNKAAEEMSVRLTDFDQVEDRIWIATIHSVAQRILEKYGHTVGLPSELHIYDRDKDRMEVFMQSLREDGIDIDDYLAITDSKELKSRERNLQSYMDIFSKIKRELLTELEVIELYPNNNIWKIYQDYQTALLNSGGIDYEDILVYAHRILLTHDWIAKIYRSQYKHVCVDEAQDLNKAQYEFIKVLCGDVIKSVLMVGDPNQMIYGFNGSSKDYLCSSFINDFTPQQFELKENYRSTKSVIRAANKLRPGSQAEIDYALEGDVSISEFDSEKDEAAAVVATIKKLLELKVHDEIEGEISLGNMVVIGRNRFVFGKLEKCLKDNSIPYSLRKGERQLEPSTRFGKVLDYAIRVKLNSKDWVDGKKLCQVLSISEPANWTTNVLREMAVQISSAVDEYSAIFEKLLSTIDNLDIENPKIPKLVKEFNGLLTSLVENHNGVSDDKIEDVKLSIEELKEFSGTWTRFKRRGLGDSLVAFRNALALGQLSESSIDEGLTLSTVHTMKGLEKDIVFLIGMCEGVFPDYRARTAKELEEERNNAFVAVTRAKRWLYVSYPKQRMMPWGDLRFQQKSRFISEIE</sequence>
<keyword evidence="5 10" id="KW-0067">ATP-binding</keyword>
<dbReference type="InterPro" id="IPR027417">
    <property type="entry name" value="P-loop_NTPase"/>
</dbReference>
<evidence type="ECO:0000313" key="13">
    <source>
        <dbReference type="EMBL" id="TDB47903.1"/>
    </source>
</evidence>
<dbReference type="InterPro" id="IPR014017">
    <property type="entry name" value="DNA_helicase_UvrD-like_C"/>
</dbReference>
<evidence type="ECO:0000256" key="2">
    <source>
        <dbReference type="ARBA" id="ARBA00022741"/>
    </source>
</evidence>
<dbReference type="PROSITE" id="PS51198">
    <property type="entry name" value="UVRD_HELICASE_ATP_BIND"/>
    <property type="match status" value="1"/>
</dbReference>
<dbReference type="GO" id="GO:0000724">
    <property type="term" value="P:double-strand break repair via homologous recombination"/>
    <property type="evidence" value="ECO:0007669"/>
    <property type="project" value="TreeGrafter"/>
</dbReference>